<keyword evidence="2" id="KW-1015">Disulfide bond</keyword>
<evidence type="ECO:0000313" key="6">
    <source>
        <dbReference type="Proteomes" id="UP000694564"/>
    </source>
</evidence>
<dbReference type="InterPro" id="IPR050412">
    <property type="entry name" value="Ig-like_Receptors_ImmuneReg"/>
</dbReference>
<dbReference type="SUPFAM" id="SSF48726">
    <property type="entry name" value="Immunoglobulin"/>
    <property type="match status" value="2"/>
</dbReference>
<dbReference type="InterPro" id="IPR013783">
    <property type="entry name" value="Ig-like_fold"/>
</dbReference>
<dbReference type="Ensembl" id="ENSSVLT00005028034.1">
    <property type="protein sequence ID" value="ENSSVLP00005025224.1"/>
    <property type="gene ID" value="ENSSVLG00005019962.1"/>
</dbReference>
<organism evidence="5 6">
    <name type="scientific">Sciurus vulgaris</name>
    <name type="common">Eurasian red squirrel</name>
    <dbReference type="NCBI Taxonomy" id="55149"/>
    <lineage>
        <taxon>Eukaryota</taxon>
        <taxon>Metazoa</taxon>
        <taxon>Chordata</taxon>
        <taxon>Craniata</taxon>
        <taxon>Vertebrata</taxon>
        <taxon>Euteleostomi</taxon>
        <taxon>Mammalia</taxon>
        <taxon>Eutheria</taxon>
        <taxon>Euarchontoglires</taxon>
        <taxon>Glires</taxon>
        <taxon>Rodentia</taxon>
        <taxon>Sciuromorpha</taxon>
        <taxon>Sciuridae</taxon>
        <taxon>Sciurinae</taxon>
        <taxon>Sciurini</taxon>
        <taxon>Sciurus</taxon>
    </lineage>
</organism>
<evidence type="ECO:0000256" key="2">
    <source>
        <dbReference type="ARBA" id="ARBA00023157"/>
    </source>
</evidence>
<dbReference type="InterPro" id="IPR036179">
    <property type="entry name" value="Ig-like_dom_sf"/>
</dbReference>
<feature type="region of interest" description="Disordered" evidence="4">
    <location>
        <begin position="140"/>
        <end position="196"/>
    </location>
</feature>
<name>A0A8D2DJH6_SCIVU</name>
<dbReference type="GO" id="GO:0005886">
    <property type="term" value="C:plasma membrane"/>
    <property type="evidence" value="ECO:0007669"/>
    <property type="project" value="TreeGrafter"/>
</dbReference>
<reference evidence="5" key="2">
    <citation type="submission" date="2025-09" db="UniProtKB">
        <authorList>
            <consortium name="Ensembl"/>
        </authorList>
    </citation>
    <scope>IDENTIFICATION</scope>
</reference>
<keyword evidence="1" id="KW-0732">Signal</keyword>
<evidence type="ECO:0000256" key="3">
    <source>
        <dbReference type="ARBA" id="ARBA00023319"/>
    </source>
</evidence>
<evidence type="ECO:0000256" key="4">
    <source>
        <dbReference type="SAM" id="MobiDB-lite"/>
    </source>
</evidence>
<dbReference type="PANTHER" id="PTHR11738">
    <property type="entry name" value="MHC CLASS I NK CELL RECEPTOR"/>
    <property type="match status" value="1"/>
</dbReference>
<protein>
    <submittedName>
        <fullName evidence="5">Uncharacterized protein</fullName>
    </submittedName>
</protein>
<reference evidence="5" key="1">
    <citation type="submission" date="2025-08" db="UniProtKB">
        <authorList>
            <consortium name="Ensembl"/>
        </authorList>
    </citation>
    <scope>IDENTIFICATION</scope>
</reference>
<sequence>DFPIPVVAAEPGPVVPWNGSVRLRCRGTPGAFLYLLLFLGNATHRVVKRRLGIQEEAEFLLAGLDASSAGPYGCQYRKQLRWSEQSPALELVVTGLYEKPVLSTDKSPVLALGSYVSLWCGSPHIPFDSFSLAKEGVASSSQHQHTESQGNFTLGPVNPSFAGEYRPQQPRLHNGKLDPDGPGGAGPPGPPGRAGR</sequence>
<keyword evidence="3" id="KW-0393">Immunoglobulin domain</keyword>
<accession>A0A8D2DJH6</accession>
<evidence type="ECO:0000256" key="1">
    <source>
        <dbReference type="ARBA" id="ARBA00022729"/>
    </source>
</evidence>
<feature type="compositionally biased region" description="Pro residues" evidence="4">
    <location>
        <begin position="185"/>
        <end position="196"/>
    </location>
</feature>
<dbReference type="Gene3D" id="2.60.40.10">
    <property type="entry name" value="Immunoglobulins"/>
    <property type="match status" value="2"/>
</dbReference>
<proteinExistence type="predicted"/>
<dbReference type="PANTHER" id="PTHR11738:SF4">
    <property type="entry name" value="IMMUNOGLOBULIN ALPHA FC RECEPTOR"/>
    <property type="match status" value="1"/>
</dbReference>
<dbReference type="Proteomes" id="UP000694564">
    <property type="component" value="Chromosome 17"/>
</dbReference>
<dbReference type="GeneTree" id="ENSGT01100000263478"/>
<evidence type="ECO:0000313" key="5">
    <source>
        <dbReference type="Ensembl" id="ENSSVLP00005025224.1"/>
    </source>
</evidence>
<dbReference type="AlphaFoldDB" id="A0A8D2DJH6"/>
<dbReference type="FunFam" id="2.60.40.10:FF:000049">
    <property type="entry name" value="Leukocyte immunoglobulin-like receptor subfamily B member 1"/>
    <property type="match status" value="2"/>
</dbReference>
<keyword evidence="6" id="KW-1185">Reference proteome</keyword>
<feature type="compositionally biased region" description="Polar residues" evidence="4">
    <location>
        <begin position="140"/>
        <end position="152"/>
    </location>
</feature>
<dbReference type="GO" id="GO:0002764">
    <property type="term" value="P:immune response-regulating signaling pathway"/>
    <property type="evidence" value="ECO:0007669"/>
    <property type="project" value="TreeGrafter"/>
</dbReference>